<sequence>MSLASAVRWPSEALAVQLATSSSFGDCCLLRRGMKNSCAGHLSLKANLLSRYPSFALQRCGRPNKVMIAALFSTRTNKT</sequence>
<name>A0A6B0U4G9_IXORI</name>
<organism evidence="1">
    <name type="scientific">Ixodes ricinus</name>
    <name type="common">Common tick</name>
    <name type="synonym">Acarus ricinus</name>
    <dbReference type="NCBI Taxonomy" id="34613"/>
    <lineage>
        <taxon>Eukaryota</taxon>
        <taxon>Metazoa</taxon>
        <taxon>Ecdysozoa</taxon>
        <taxon>Arthropoda</taxon>
        <taxon>Chelicerata</taxon>
        <taxon>Arachnida</taxon>
        <taxon>Acari</taxon>
        <taxon>Parasitiformes</taxon>
        <taxon>Ixodida</taxon>
        <taxon>Ixodoidea</taxon>
        <taxon>Ixodidae</taxon>
        <taxon>Ixodinae</taxon>
        <taxon>Ixodes</taxon>
    </lineage>
</organism>
<dbReference type="EMBL" id="GIFC01002064">
    <property type="protein sequence ID" value="MXU84147.1"/>
    <property type="molecule type" value="Transcribed_RNA"/>
</dbReference>
<protein>
    <submittedName>
        <fullName evidence="1">Putative secreted protein</fullName>
    </submittedName>
</protein>
<reference evidence="1" key="1">
    <citation type="submission" date="2019-12" db="EMBL/GenBank/DDBJ databases">
        <title>An insight into the sialome of adult female Ixodes ricinus ticks feeding for 6 days.</title>
        <authorList>
            <person name="Perner J."/>
            <person name="Ribeiro J.M.C."/>
        </authorList>
    </citation>
    <scope>NUCLEOTIDE SEQUENCE</scope>
    <source>
        <strain evidence="1">Semi-engorged</strain>
        <tissue evidence="1">Salivary glands</tissue>
    </source>
</reference>
<dbReference type="AlphaFoldDB" id="A0A6B0U4G9"/>
<accession>A0A6B0U4G9</accession>
<evidence type="ECO:0000313" key="1">
    <source>
        <dbReference type="EMBL" id="MXU84147.1"/>
    </source>
</evidence>
<proteinExistence type="predicted"/>